<evidence type="ECO:0000256" key="1">
    <source>
        <dbReference type="SAM" id="MobiDB-lite"/>
    </source>
</evidence>
<feature type="compositionally biased region" description="Polar residues" evidence="1">
    <location>
        <begin position="225"/>
        <end position="236"/>
    </location>
</feature>
<evidence type="ECO:0000313" key="2">
    <source>
        <dbReference type="EMBL" id="KAJ7775674.1"/>
    </source>
</evidence>
<dbReference type="EMBL" id="JARJLG010000014">
    <property type="protein sequence ID" value="KAJ7775674.1"/>
    <property type="molecule type" value="Genomic_DNA"/>
</dbReference>
<reference evidence="2" key="1">
    <citation type="submission" date="2023-03" db="EMBL/GenBank/DDBJ databases">
        <title>Massive genome expansion in bonnet fungi (Mycena s.s.) driven by repeated elements and novel gene families across ecological guilds.</title>
        <authorList>
            <consortium name="Lawrence Berkeley National Laboratory"/>
            <person name="Harder C.B."/>
            <person name="Miyauchi S."/>
            <person name="Viragh M."/>
            <person name="Kuo A."/>
            <person name="Thoen E."/>
            <person name="Andreopoulos B."/>
            <person name="Lu D."/>
            <person name="Skrede I."/>
            <person name="Drula E."/>
            <person name="Henrissat B."/>
            <person name="Morin E."/>
            <person name="Kohler A."/>
            <person name="Barry K."/>
            <person name="LaButti K."/>
            <person name="Morin E."/>
            <person name="Salamov A."/>
            <person name="Lipzen A."/>
            <person name="Mereny Z."/>
            <person name="Hegedus B."/>
            <person name="Baldrian P."/>
            <person name="Stursova M."/>
            <person name="Weitz H."/>
            <person name="Taylor A."/>
            <person name="Grigoriev I.V."/>
            <person name="Nagy L.G."/>
            <person name="Martin F."/>
            <person name="Kauserud H."/>
        </authorList>
    </citation>
    <scope>NUCLEOTIDE SEQUENCE</scope>
    <source>
        <strain evidence="2">CBHHK188m</strain>
    </source>
</reference>
<keyword evidence="3" id="KW-1185">Reference proteome</keyword>
<gene>
    <name evidence="2" type="ORF">DFH07DRAFT_799401</name>
</gene>
<organism evidence="2 3">
    <name type="scientific">Mycena maculata</name>
    <dbReference type="NCBI Taxonomy" id="230809"/>
    <lineage>
        <taxon>Eukaryota</taxon>
        <taxon>Fungi</taxon>
        <taxon>Dikarya</taxon>
        <taxon>Basidiomycota</taxon>
        <taxon>Agaricomycotina</taxon>
        <taxon>Agaricomycetes</taxon>
        <taxon>Agaricomycetidae</taxon>
        <taxon>Agaricales</taxon>
        <taxon>Marasmiineae</taxon>
        <taxon>Mycenaceae</taxon>
        <taxon>Mycena</taxon>
    </lineage>
</organism>
<proteinExistence type="predicted"/>
<accession>A0AAD7NUK6</accession>
<comment type="caution">
    <text evidence="2">The sequence shown here is derived from an EMBL/GenBank/DDBJ whole genome shotgun (WGS) entry which is preliminary data.</text>
</comment>
<dbReference type="AlphaFoldDB" id="A0AAD7NUK6"/>
<evidence type="ECO:0000313" key="3">
    <source>
        <dbReference type="Proteomes" id="UP001215280"/>
    </source>
</evidence>
<name>A0AAD7NUK6_9AGAR</name>
<protein>
    <submittedName>
        <fullName evidence="2">Uncharacterized protein</fullName>
    </submittedName>
</protein>
<sequence length="338" mass="37394">MSEICPDFSTAAMKRPHPCYENPDPKSQLKPNTTCTLKYIKMRPDGIPANYPYLTPKVPGLYANKGVHEHLPVPFFEFRGPGAPPPDLGAPGDVYIDLTPAAHVLYARAEEQWCAWPGPAAALDDLLGHPHFVDCTGARYLWVHPRDGVEWVCVRTVMRRQQALRAAGILTAARLIGDYLRNEATPVKRSPAKRPRIFSKESDAESEAELSDAFYPSKRARIRASGNSASAKSTVSARRPKRPSPDRQLEDELADGELQELRTQKRGLMTAVEERAAGGRAGRAAAIIQMLKKEYTGSCNPAPIPTADEARQRLPDLRCRVDEGLSHVFLRVHSVSRS</sequence>
<feature type="region of interest" description="Disordered" evidence="1">
    <location>
        <begin position="222"/>
        <end position="250"/>
    </location>
</feature>
<dbReference type="Proteomes" id="UP001215280">
    <property type="component" value="Unassembled WGS sequence"/>
</dbReference>